<proteinExistence type="predicted"/>
<feature type="region of interest" description="Disordered" evidence="1">
    <location>
        <begin position="366"/>
        <end position="391"/>
    </location>
</feature>
<sequence length="438" mass="48631">MTNGGLNAQIVGGHMADRKKMLRDQPRAIRNEKDDLERLRAVSDIRCRPWVGDKMLLMQANNTTHAKVKNHFEERARQEAKRAMKAGGQGLLDFEELRDKRDTSSRYATKIAGKGVAKLPGGRDDLLRHGMENTPDTLDKYSSIAEPFQHPTQKREPFRSSNDPAENSASKKTFGTDQGQQKEASIIYEGKSAKPHGSQADGFGQVENSSQMAFAISSNERKESLLEEETMDCRLLKKQRQLERSLQPEQQPEHEQFQPQIQYNGLDFEGDAGEGHVQELNHAIEECGEWDRNVMQDIAAFPVQPHIQGISNGGEFGVSNNASCPESSFWIGSIANRENHPINEEYDLPGGRAENVISIPDDRNDAEAVGESQSIGDQTSLDGKQTAKEEDEPGYLAGASCIKGYTNAWYCQGRLRNSDSPAGSHFIFARDPATLSAK</sequence>
<dbReference type="EMBL" id="QKRW01000020">
    <property type="protein sequence ID" value="RAL63308.1"/>
    <property type="molecule type" value="Genomic_DNA"/>
</dbReference>
<feature type="compositionally biased region" description="Polar residues" evidence="1">
    <location>
        <begin position="159"/>
        <end position="182"/>
    </location>
</feature>
<evidence type="ECO:0000313" key="3">
    <source>
        <dbReference type="Proteomes" id="UP000249056"/>
    </source>
</evidence>
<keyword evidence="3" id="KW-1185">Reference proteome</keyword>
<comment type="caution">
    <text evidence="2">The sequence shown here is derived from an EMBL/GenBank/DDBJ whole genome shotgun (WGS) entry which is preliminary data.</text>
</comment>
<name>A0A395IUH1_9HELO</name>
<organism evidence="2 3">
    <name type="scientific">Monilinia fructigena</name>
    <dbReference type="NCBI Taxonomy" id="38457"/>
    <lineage>
        <taxon>Eukaryota</taxon>
        <taxon>Fungi</taxon>
        <taxon>Dikarya</taxon>
        <taxon>Ascomycota</taxon>
        <taxon>Pezizomycotina</taxon>
        <taxon>Leotiomycetes</taxon>
        <taxon>Helotiales</taxon>
        <taxon>Sclerotiniaceae</taxon>
        <taxon>Monilinia</taxon>
    </lineage>
</organism>
<reference evidence="2 3" key="1">
    <citation type="submission" date="2018-06" db="EMBL/GenBank/DDBJ databases">
        <title>Genome Sequence of the Brown Rot Fungal Pathogen Monilinia fructigena.</title>
        <authorList>
            <person name="Landi L."/>
            <person name="De Miccolis Angelini R.M."/>
            <person name="Pollastro S."/>
            <person name="Abate D."/>
            <person name="Faretra F."/>
            <person name="Romanazzi G."/>
        </authorList>
    </citation>
    <scope>NUCLEOTIDE SEQUENCE [LARGE SCALE GENOMIC DNA]</scope>
    <source>
        <strain evidence="2 3">Mfrg269</strain>
    </source>
</reference>
<dbReference type="Proteomes" id="UP000249056">
    <property type="component" value="Unassembled WGS sequence"/>
</dbReference>
<accession>A0A395IUH1</accession>
<evidence type="ECO:0000313" key="2">
    <source>
        <dbReference type="EMBL" id="RAL63308.1"/>
    </source>
</evidence>
<feature type="compositionally biased region" description="Polar residues" evidence="1">
    <location>
        <begin position="371"/>
        <end position="383"/>
    </location>
</feature>
<evidence type="ECO:0000256" key="1">
    <source>
        <dbReference type="SAM" id="MobiDB-lite"/>
    </source>
</evidence>
<dbReference type="OrthoDB" id="3549727at2759"/>
<feature type="region of interest" description="Disordered" evidence="1">
    <location>
        <begin position="147"/>
        <end position="182"/>
    </location>
</feature>
<gene>
    <name evidence="2" type="ORF">DID88_004384</name>
</gene>
<protein>
    <submittedName>
        <fullName evidence="2">Uncharacterized protein</fullName>
    </submittedName>
</protein>
<dbReference type="AlphaFoldDB" id="A0A395IUH1"/>